<feature type="chain" id="PRO_5033042279" evidence="1">
    <location>
        <begin position="27"/>
        <end position="110"/>
    </location>
</feature>
<dbReference type="RefSeq" id="WP_161337731.1">
    <property type="nucleotide sequence ID" value="NZ_JBHSDG010000002.1"/>
</dbReference>
<dbReference type="EMBL" id="WTVA01000001">
    <property type="protein sequence ID" value="MZR21331.1"/>
    <property type="molecule type" value="Genomic_DNA"/>
</dbReference>
<dbReference type="AlphaFoldDB" id="A0A845MCE9"/>
<keyword evidence="1" id="KW-0732">Signal</keyword>
<sequence>MRNKSFIFSAVAATALLLSACASSVAQLSPRDQLLITCDGLATTMGIVRNFILDGTIHHPGTLARLREASVIVEESCGEKVEFARALERLTAQSVLLLEARIEAAAGTGS</sequence>
<keyword evidence="3" id="KW-1185">Reference proteome</keyword>
<dbReference type="Proteomes" id="UP000445696">
    <property type="component" value="Unassembled WGS sequence"/>
</dbReference>
<feature type="signal peptide" evidence="1">
    <location>
        <begin position="1"/>
        <end position="26"/>
    </location>
</feature>
<dbReference type="PROSITE" id="PS51257">
    <property type="entry name" value="PROKAR_LIPOPROTEIN"/>
    <property type="match status" value="1"/>
</dbReference>
<accession>A0A845MCE9</accession>
<evidence type="ECO:0000313" key="3">
    <source>
        <dbReference type="Proteomes" id="UP000445696"/>
    </source>
</evidence>
<name>A0A845MCE9_9PROT</name>
<protein>
    <submittedName>
        <fullName evidence="2">Uncharacterized protein</fullName>
    </submittedName>
</protein>
<proteinExistence type="predicted"/>
<reference evidence="2 3" key="1">
    <citation type="journal article" date="2014" name="Int. J. Syst. Evol. Microbiol.">
        <title>Sneathiella chungangensis sp. nov., isolated from a marine sand, and emended description of the genus Sneathiella.</title>
        <authorList>
            <person name="Siamphan C."/>
            <person name="Kim H."/>
            <person name="Lee J.S."/>
            <person name="Kim W."/>
        </authorList>
    </citation>
    <scope>NUCLEOTIDE SEQUENCE [LARGE SCALE GENOMIC DNA]</scope>
    <source>
        <strain evidence="2 3">KCTC 32476</strain>
    </source>
</reference>
<evidence type="ECO:0000313" key="2">
    <source>
        <dbReference type="EMBL" id="MZR21331.1"/>
    </source>
</evidence>
<evidence type="ECO:0000256" key="1">
    <source>
        <dbReference type="SAM" id="SignalP"/>
    </source>
</evidence>
<organism evidence="2 3">
    <name type="scientific">Sneathiella chungangensis</name>
    <dbReference type="NCBI Taxonomy" id="1418234"/>
    <lineage>
        <taxon>Bacteria</taxon>
        <taxon>Pseudomonadati</taxon>
        <taxon>Pseudomonadota</taxon>
        <taxon>Alphaproteobacteria</taxon>
        <taxon>Sneathiellales</taxon>
        <taxon>Sneathiellaceae</taxon>
        <taxon>Sneathiella</taxon>
    </lineage>
</organism>
<gene>
    <name evidence="2" type="ORF">GQF03_03215</name>
</gene>
<comment type="caution">
    <text evidence="2">The sequence shown here is derived from an EMBL/GenBank/DDBJ whole genome shotgun (WGS) entry which is preliminary data.</text>
</comment>